<organism evidence="1 2">
    <name type="scientific">Xylanibacter ruminicola</name>
    <name type="common">Prevotella ruminicola</name>
    <dbReference type="NCBI Taxonomy" id="839"/>
    <lineage>
        <taxon>Bacteria</taxon>
        <taxon>Pseudomonadati</taxon>
        <taxon>Bacteroidota</taxon>
        <taxon>Bacteroidia</taxon>
        <taxon>Bacteroidales</taxon>
        <taxon>Prevotellaceae</taxon>
        <taxon>Xylanibacter</taxon>
    </lineage>
</organism>
<dbReference type="Proteomes" id="UP000182257">
    <property type="component" value="Unassembled WGS sequence"/>
</dbReference>
<name>A0A1H4F1T7_XYLRU</name>
<sequence length="31" mass="3898">MLKRETFLIFKNEKFSKKKILVYVVVFQKEY</sequence>
<protein>
    <submittedName>
        <fullName evidence="1">Uncharacterized protein</fullName>
    </submittedName>
</protein>
<reference evidence="1 2" key="1">
    <citation type="submission" date="2016-10" db="EMBL/GenBank/DDBJ databases">
        <authorList>
            <person name="de Groot N.N."/>
        </authorList>
    </citation>
    <scope>NUCLEOTIDE SEQUENCE [LARGE SCALE GENOMIC DNA]</scope>
    <source>
        <strain evidence="1 2">D31d</strain>
    </source>
</reference>
<gene>
    <name evidence="1" type="ORF">SAMN05216462_3065</name>
</gene>
<proteinExistence type="predicted"/>
<evidence type="ECO:0000313" key="1">
    <source>
        <dbReference type="EMBL" id="SEA91179.1"/>
    </source>
</evidence>
<dbReference type="EMBL" id="FNRF01000007">
    <property type="protein sequence ID" value="SEA91179.1"/>
    <property type="molecule type" value="Genomic_DNA"/>
</dbReference>
<dbReference type="AlphaFoldDB" id="A0A1H4F1T7"/>
<evidence type="ECO:0000313" key="2">
    <source>
        <dbReference type="Proteomes" id="UP000182257"/>
    </source>
</evidence>
<accession>A0A1H4F1T7</accession>